<evidence type="ECO:0000313" key="3">
    <source>
        <dbReference type="Proteomes" id="UP000298663"/>
    </source>
</evidence>
<evidence type="ECO:0008006" key="4">
    <source>
        <dbReference type="Google" id="ProtNLM"/>
    </source>
</evidence>
<organism evidence="2 3">
    <name type="scientific">Steinernema carpocapsae</name>
    <name type="common">Entomopathogenic nematode</name>
    <dbReference type="NCBI Taxonomy" id="34508"/>
    <lineage>
        <taxon>Eukaryota</taxon>
        <taxon>Metazoa</taxon>
        <taxon>Ecdysozoa</taxon>
        <taxon>Nematoda</taxon>
        <taxon>Chromadorea</taxon>
        <taxon>Rhabditida</taxon>
        <taxon>Tylenchina</taxon>
        <taxon>Panagrolaimomorpha</taxon>
        <taxon>Strongyloidoidea</taxon>
        <taxon>Steinernematidae</taxon>
        <taxon>Steinernema</taxon>
    </lineage>
</organism>
<accession>A0A4U5LRR0</accession>
<comment type="caution">
    <text evidence="2">The sequence shown here is derived from an EMBL/GenBank/DDBJ whole genome shotgun (WGS) entry which is preliminary data.</text>
</comment>
<sequence length="80" mass="9131">MLIPNGVITLIFVYLPLVHSNPQLKTKLCLNEYCSELLFSSKITRPYNSNHEAILSYGEGDQVDIFSFRYSDRADFLALS</sequence>
<feature type="signal peptide" evidence="1">
    <location>
        <begin position="1"/>
        <end position="20"/>
    </location>
</feature>
<evidence type="ECO:0000313" key="2">
    <source>
        <dbReference type="EMBL" id="TKR58692.1"/>
    </source>
</evidence>
<dbReference type="Proteomes" id="UP000298663">
    <property type="component" value="Unassembled WGS sequence"/>
</dbReference>
<feature type="chain" id="PRO_5020474529" description="SH3 domain-containing protein" evidence="1">
    <location>
        <begin position="21"/>
        <end position="80"/>
    </location>
</feature>
<protein>
    <recommendedName>
        <fullName evidence="4">SH3 domain-containing protein</fullName>
    </recommendedName>
</protein>
<dbReference type="EMBL" id="AZBU02000013">
    <property type="protein sequence ID" value="TKR58692.1"/>
    <property type="molecule type" value="Genomic_DNA"/>
</dbReference>
<keyword evidence="3" id="KW-1185">Reference proteome</keyword>
<reference evidence="2 3" key="2">
    <citation type="journal article" date="2019" name="G3 (Bethesda)">
        <title>Hybrid Assembly of the Genome of the Entomopathogenic Nematode Steinernema carpocapsae Identifies the X-Chromosome.</title>
        <authorList>
            <person name="Serra L."/>
            <person name="Macchietto M."/>
            <person name="Macias-Munoz A."/>
            <person name="McGill C.J."/>
            <person name="Rodriguez I.M."/>
            <person name="Rodriguez B."/>
            <person name="Murad R."/>
            <person name="Mortazavi A."/>
        </authorList>
    </citation>
    <scope>NUCLEOTIDE SEQUENCE [LARGE SCALE GENOMIC DNA]</scope>
    <source>
        <strain evidence="2 3">ALL</strain>
    </source>
</reference>
<name>A0A4U5LRR0_STECR</name>
<reference evidence="2 3" key="1">
    <citation type="journal article" date="2015" name="Genome Biol.">
        <title>Comparative genomics of Steinernema reveals deeply conserved gene regulatory networks.</title>
        <authorList>
            <person name="Dillman A.R."/>
            <person name="Macchietto M."/>
            <person name="Porter C.F."/>
            <person name="Rogers A."/>
            <person name="Williams B."/>
            <person name="Antoshechkin I."/>
            <person name="Lee M.M."/>
            <person name="Goodwin Z."/>
            <person name="Lu X."/>
            <person name="Lewis E.E."/>
            <person name="Goodrich-Blair H."/>
            <person name="Stock S.P."/>
            <person name="Adams B.J."/>
            <person name="Sternberg P.W."/>
            <person name="Mortazavi A."/>
        </authorList>
    </citation>
    <scope>NUCLEOTIDE SEQUENCE [LARGE SCALE GENOMIC DNA]</scope>
    <source>
        <strain evidence="2 3">ALL</strain>
    </source>
</reference>
<dbReference type="AlphaFoldDB" id="A0A4U5LRR0"/>
<keyword evidence="1" id="KW-0732">Signal</keyword>
<gene>
    <name evidence="2" type="ORF">L596_030103</name>
</gene>
<proteinExistence type="predicted"/>
<evidence type="ECO:0000256" key="1">
    <source>
        <dbReference type="SAM" id="SignalP"/>
    </source>
</evidence>